<dbReference type="GO" id="GO:0008168">
    <property type="term" value="F:methyltransferase activity"/>
    <property type="evidence" value="ECO:0007669"/>
    <property type="project" value="UniProtKB-KW"/>
</dbReference>
<dbReference type="EMBL" id="CP046172">
    <property type="protein sequence ID" value="QIS12736.1"/>
    <property type="molecule type" value="Genomic_DNA"/>
</dbReference>
<dbReference type="InterPro" id="IPR025714">
    <property type="entry name" value="Methyltranfer_dom"/>
</dbReference>
<evidence type="ECO:0000313" key="2">
    <source>
        <dbReference type="EMBL" id="QIS12736.1"/>
    </source>
</evidence>
<dbReference type="SUPFAM" id="SSF53335">
    <property type="entry name" value="S-adenosyl-L-methionine-dependent methyltransferases"/>
    <property type="match status" value="1"/>
</dbReference>
<keyword evidence="2" id="KW-0489">Methyltransferase</keyword>
<sequence length="285" mass="31359">MWGCCGDVVVDGREWCCRRCIARTIGPMESLLFETRRPCDYLRRLADSDIGRHYKAIALEQLGIRPGDIVVDLGCGPGADLAALADAVGLDGFVIGVDVDAAAVDEVSAAHSADPRITVCHNDIHDLCLADGSVDRARTDRVLQHVAEPAAVLHEMRRILRPHATAVFAEPDWETLVVDHHDRQLARAYAHFVADFAIRNGAIGRQLPALALRSGFDVHDVLPITTVFRDIRAADRVLGFHRVCQRAVDAHQLTQEQADRLLHDLATEPFFASVTLFIVTATRQP</sequence>
<dbReference type="CDD" id="cd02440">
    <property type="entry name" value="AdoMet_MTases"/>
    <property type="match status" value="1"/>
</dbReference>
<evidence type="ECO:0000313" key="3">
    <source>
        <dbReference type="Proteomes" id="UP000503540"/>
    </source>
</evidence>
<protein>
    <submittedName>
        <fullName evidence="2">Methyltransferase domain-containing protein</fullName>
    </submittedName>
</protein>
<dbReference type="Proteomes" id="UP000503540">
    <property type="component" value="Chromosome"/>
</dbReference>
<keyword evidence="3" id="KW-1185">Reference proteome</keyword>
<dbReference type="Gene3D" id="3.40.50.150">
    <property type="entry name" value="Vaccinia Virus protein VP39"/>
    <property type="match status" value="1"/>
</dbReference>
<organism evidence="2 3">
    <name type="scientific">Nocardia arthritidis</name>
    <dbReference type="NCBI Taxonomy" id="228602"/>
    <lineage>
        <taxon>Bacteria</taxon>
        <taxon>Bacillati</taxon>
        <taxon>Actinomycetota</taxon>
        <taxon>Actinomycetes</taxon>
        <taxon>Mycobacteriales</taxon>
        <taxon>Nocardiaceae</taxon>
        <taxon>Nocardia</taxon>
    </lineage>
</organism>
<dbReference type="AlphaFoldDB" id="A0A6G9YI73"/>
<gene>
    <name evidence="2" type="ORF">F5544_24405</name>
</gene>
<dbReference type="PANTHER" id="PTHR43861:SF1">
    <property type="entry name" value="TRANS-ACONITATE 2-METHYLTRANSFERASE"/>
    <property type="match status" value="1"/>
</dbReference>
<name>A0A6G9YI73_9NOCA</name>
<dbReference type="GO" id="GO:0032259">
    <property type="term" value="P:methylation"/>
    <property type="evidence" value="ECO:0007669"/>
    <property type="project" value="UniProtKB-KW"/>
</dbReference>
<feature type="domain" description="Methyltransferase" evidence="1">
    <location>
        <begin position="66"/>
        <end position="181"/>
    </location>
</feature>
<dbReference type="InterPro" id="IPR029063">
    <property type="entry name" value="SAM-dependent_MTases_sf"/>
</dbReference>
<proteinExistence type="predicted"/>
<dbReference type="PANTHER" id="PTHR43861">
    <property type="entry name" value="TRANS-ACONITATE 2-METHYLTRANSFERASE-RELATED"/>
    <property type="match status" value="1"/>
</dbReference>
<accession>A0A6G9YI73</accession>
<dbReference type="Pfam" id="PF13847">
    <property type="entry name" value="Methyltransf_31"/>
    <property type="match status" value="1"/>
</dbReference>
<dbReference type="KEGG" id="nah:F5544_24405"/>
<keyword evidence="2" id="KW-0808">Transferase</keyword>
<evidence type="ECO:0000259" key="1">
    <source>
        <dbReference type="Pfam" id="PF13847"/>
    </source>
</evidence>
<reference evidence="2 3" key="1">
    <citation type="journal article" date="2019" name="ACS Chem. Biol.">
        <title>Identification and Mobilization of a Cryptic Antibiotic Biosynthesis Gene Locus from a Human-Pathogenic Nocardia Isolate.</title>
        <authorList>
            <person name="Herisse M."/>
            <person name="Ishida K."/>
            <person name="Porter J.L."/>
            <person name="Howden B."/>
            <person name="Hertweck C."/>
            <person name="Stinear T.P."/>
            <person name="Pidot S.J."/>
        </authorList>
    </citation>
    <scope>NUCLEOTIDE SEQUENCE [LARGE SCALE GENOMIC DNA]</scope>
    <source>
        <strain evidence="2 3">AUSMDU00012717</strain>
    </source>
</reference>